<proteinExistence type="inferred from homology"/>
<evidence type="ECO:0000256" key="7">
    <source>
        <dbReference type="ARBA" id="ARBA00023159"/>
    </source>
</evidence>
<dbReference type="AlphaFoldDB" id="A0AAV4Q2W0"/>
<dbReference type="Proteomes" id="UP001054945">
    <property type="component" value="Unassembled WGS sequence"/>
</dbReference>
<keyword evidence="9" id="KW-0539">Nucleus</keyword>
<dbReference type="SUPFAM" id="SSF47954">
    <property type="entry name" value="Cyclin-like"/>
    <property type="match status" value="2"/>
</dbReference>
<dbReference type="GO" id="GO:0000126">
    <property type="term" value="C:transcription factor TFIIIB complex"/>
    <property type="evidence" value="ECO:0007669"/>
    <property type="project" value="TreeGrafter"/>
</dbReference>
<dbReference type="GO" id="GO:0097550">
    <property type="term" value="C:transcription preinitiation complex"/>
    <property type="evidence" value="ECO:0007669"/>
    <property type="project" value="TreeGrafter"/>
</dbReference>
<gene>
    <name evidence="13" type="primary">Brf1</name>
    <name evidence="13" type="ORF">CEXT_280121</name>
</gene>
<keyword evidence="7" id="KW-0010">Activator</keyword>
<feature type="region of interest" description="Disordered" evidence="11">
    <location>
        <begin position="647"/>
        <end position="668"/>
    </location>
</feature>
<dbReference type="Gene3D" id="1.10.472.10">
    <property type="entry name" value="Cyclin-like"/>
    <property type="match status" value="2"/>
</dbReference>
<keyword evidence="3" id="KW-0479">Metal-binding</keyword>
<organism evidence="13 14">
    <name type="scientific">Caerostris extrusa</name>
    <name type="common">Bark spider</name>
    <name type="synonym">Caerostris bankana</name>
    <dbReference type="NCBI Taxonomy" id="172846"/>
    <lineage>
        <taxon>Eukaryota</taxon>
        <taxon>Metazoa</taxon>
        <taxon>Ecdysozoa</taxon>
        <taxon>Arthropoda</taxon>
        <taxon>Chelicerata</taxon>
        <taxon>Arachnida</taxon>
        <taxon>Araneae</taxon>
        <taxon>Araneomorphae</taxon>
        <taxon>Entelegynae</taxon>
        <taxon>Araneoidea</taxon>
        <taxon>Araneidae</taxon>
        <taxon>Caerostris</taxon>
    </lineage>
</organism>
<evidence type="ECO:0000256" key="1">
    <source>
        <dbReference type="ARBA" id="ARBA00004123"/>
    </source>
</evidence>
<evidence type="ECO:0000256" key="10">
    <source>
        <dbReference type="ARBA" id="ARBA00031009"/>
    </source>
</evidence>
<dbReference type="GO" id="GO:0017025">
    <property type="term" value="F:TBP-class protein binding"/>
    <property type="evidence" value="ECO:0007669"/>
    <property type="project" value="InterPro"/>
</dbReference>
<accession>A0AAV4Q2W0</accession>
<reference evidence="13 14" key="1">
    <citation type="submission" date="2021-06" db="EMBL/GenBank/DDBJ databases">
        <title>Caerostris extrusa draft genome.</title>
        <authorList>
            <person name="Kono N."/>
            <person name="Arakawa K."/>
        </authorList>
    </citation>
    <scope>NUCLEOTIDE SEQUENCE [LARGE SCALE GENOMIC DNA]</scope>
</reference>
<evidence type="ECO:0000256" key="8">
    <source>
        <dbReference type="ARBA" id="ARBA00023163"/>
    </source>
</evidence>
<dbReference type="InterPro" id="IPR011665">
    <property type="entry name" value="BRF1_TBP-bd_dom"/>
</dbReference>
<evidence type="ECO:0000256" key="9">
    <source>
        <dbReference type="ARBA" id="ARBA00023242"/>
    </source>
</evidence>
<evidence type="ECO:0000313" key="14">
    <source>
        <dbReference type="Proteomes" id="UP001054945"/>
    </source>
</evidence>
<evidence type="ECO:0000256" key="5">
    <source>
        <dbReference type="ARBA" id="ARBA00022833"/>
    </source>
</evidence>
<dbReference type="SMART" id="SM00385">
    <property type="entry name" value="CYCLIN"/>
    <property type="match status" value="2"/>
</dbReference>
<dbReference type="PRINTS" id="PR00685">
    <property type="entry name" value="TIFACTORIIB"/>
</dbReference>
<feature type="compositionally biased region" description="Acidic residues" evidence="11">
    <location>
        <begin position="541"/>
        <end position="552"/>
    </location>
</feature>
<keyword evidence="8" id="KW-0804">Transcription</keyword>
<dbReference type="EMBL" id="BPLR01005438">
    <property type="protein sequence ID" value="GIY02360.1"/>
    <property type="molecule type" value="Genomic_DNA"/>
</dbReference>
<sequence length="683" mass="77705">MADAVVQTKMSGVQCNKCGSTNIDDTTNVVCLACGNVLEEGAIISDVQYVQDSHGVNRAVGQLIRNEDGMPNGLGQGFGRQSQALTIQNARRNIQQLASKISLNPTDAETAVGYYKLALAKNLTKGRKTTHVIAACVYMVCRKNGTSHMLLDFSDALHINVYELGKTYLKLSNELHINTPVLDPVLYIARFAHQLQFGKKEHEVVVTATKLLRRMKSDWIHFGRRPSGLCGAALLVAARMHNFNRTIEDIIKIVKVCHATVRKRLNEFGETPSGRLSIQDFLTVDLSEKEDPPSFKNARKKMRELEDEDKLKELTSQVTEFQKQIEKLLENTRKKSKYAKYAEIDGDDLSSSPKCVNTLIAENTINSIKDVIGNDDSFLSEADNLVPILEEENQSISYNIMRTEPDCSLTEKVPEVTNTDLGNELDLTGVDDAELDKYFMKPCEYKRKDEVWHKFNADYLEEMKEKEERRALEEEEKRKKPLKGWNYQLTLFCHKNKRCFKKRDRIQANTPGEAMSMVFQQKKISHKLNYDILRSLNPDNTLDDLVEPEPPETESKASSNPPSVKSVRVRTKPKPTFTPVPLNIKQGMSDIIGRNRQRTMVENTKDDEEDSIFQEQPTNKRKISEVIVEDSEEKAVSLDDMVSNLAEVDDGEEEVEEEYDGENDLEEEDFNYDKIVEDEMGYY</sequence>
<dbReference type="Pfam" id="PF00382">
    <property type="entry name" value="TFIIB"/>
    <property type="match status" value="2"/>
</dbReference>
<evidence type="ECO:0000256" key="4">
    <source>
        <dbReference type="ARBA" id="ARBA00022771"/>
    </source>
</evidence>
<dbReference type="GO" id="GO:0008270">
    <property type="term" value="F:zinc ion binding"/>
    <property type="evidence" value="ECO:0007669"/>
    <property type="project" value="UniProtKB-KW"/>
</dbReference>
<dbReference type="PANTHER" id="PTHR11618:SF4">
    <property type="entry name" value="TRANSCRIPTION FACTOR IIIB 90 KDA SUBUNIT"/>
    <property type="match status" value="1"/>
</dbReference>
<evidence type="ECO:0000256" key="11">
    <source>
        <dbReference type="SAM" id="MobiDB-lite"/>
    </source>
</evidence>
<name>A0AAV4Q2W0_CAEEX</name>
<dbReference type="InterPro" id="IPR013763">
    <property type="entry name" value="Cyclin-like_dom"/>
</dbReference>
<dbReference type="GO" id="GO:0000995">
    <property type="term" value="F:RNA polymerase III general transcription initiation factor activity"/>
    <property type="evidence" value="ECO:0007669"/>
    <property type="project" value="TreeGrafter"/>
</dbReference>
<dbReference type="GO" id="GO:0005634">
    <property type="term" value="C:nucleus"/>
    <property type="evidence" value="ECO:0007669"/>
    <property type="project" value="UniProtKB-SubCell"/>
</dbReference>
<evidence type="ECO:0000256" key="6">
    <source>
        <dbReference type="ARBA" id="ARBA00023015"/>
    </source>
</evidence>
<feature type="region of interest" description="Disordered" evidence="11">
    <location>
        <begin position="541"/>
        <end position="583"/>
    </location>
</feature>
<dbReference type="Gene3D" id="1.20.5.650">
    <property type="entry name" value="Single helix bin"/>
    <property type="match status" value="1"/>
</dbReference>
<dbReference type="InterPro" id="IPR000812">
    <property type="entry name" value="TFIIB"/>
</dbReference>
<keyword evidence="4" id="KW-0863">Zinc-finger</keyword>
<dbReference type="FunFam" id="1.10.472.10:FF:000007">
    <property type="entry name" value="Transcription factor IIIB 90 kDa subunit"/>
    <property type="match status" value="1"/>
</dbReference>
<feature type="domain" description="Cyclin-like" evidence="12">
    <location>
        <begin position="186"/>
        <end position="270"/>
    </location>
</feature>
<evidence type="ECO:0000256" key="2">
    <source>
        <dbReference type="ARBA" id="ARBA00010857"/>
    </source>
</evidence>
<dbReference type="CDD" id="cd20553">
    <property type="entry name" value="CYCLIN_TFIIIB90_rpt1"/>
    <property type="match status" value="1"/>
</dbReference>
<dbReference type="FunFam" id="1.10.472.10:FF:000002">
    <property type="entry name" value="Transcription factor IIIB 90 kDa subunit"/>
    <property type="match status" value="1"/>
</dbReference>
<evidence type="ECO:0000259" key="12">
    <source>
        <dbReference type="SMART" id="SM00385"/>
    </source>
</evidence>
<dbReference type="GO" id="GO:0070897">
    <property type="term" value="P:transcription preinitiation complex assembly"/>
    <property type="evidence" value="ECO:0007669"/>
    <property type="project" value="InterPro"/>
</dbReference>
<dbReference type="SUPFAM" id="SSF57783">
    <property type="entry name" value="Zinc beta-ribbon"/>
    <property type="match status" value="1"/>
</dbReference>
<dbReference type="CDD" id="cd20554">
    <property type="entry name" value="CYCLIN_TFIIIB90_rpt2"/>
    <property type="match status" value="1"/>
</dbReference>
<dbReference type="PANTHER" id="PTHR11618">
    <property type="entry name" value="TRANSCRIPTION INITIATION FACTOR IIB-RELATED"/>
    <property type="match status" value="1"/>
</dbReference>
<keyword evidence="14" id="KW-1185">Reference proteome</keyword>
<comment type="similarity">
    <text evidence="2">Belongs to the TFIIB family.</text>
</comment>
<comment type="caution">
    <text evidence="13">The sequence shown here is derived from an EMBL/GenBank/DDBJ whole genome shotgun (WGS) entry which is preliminary data.</text>
</comment>
<keyword evidence="5" id="KW-0862">Zinc</keyword>
<evidence type="ECO:0000256" key="3">
    <source>
        <dbReference type="ARBA" id="ARBA00022723"/>
    </source>
</evidence>
<keyword evidence="6" id="KW-0805">Transcription regulation</keyword>
<evidence type="ECO:0000313" key="13">
    <source>
        <dbReference type="EMBL" id="GIY02360.1"/>
    </source>
</evidence>
<dbReference type="GO" id="GO:0001006">
    <property type="term" value="F:RNA polymerase III type 3 promoter sequence-specific DNA binding"/>
    <property type="evidence" value="ECO:0007669"/>
    <property type="project" value="TreeGrafter"/>
</dbReference>
<feature type="domain" description="Cyclin-like" evidence="12">
    <location>
        <begin position="92"/>
        <end position="173"/>
    </location>
</feature>
<protein>
    <recommendedName>
        <fullName evidence="10">B-related factor 1</fullName>
    </recommendedName>
</protein>
<dbReference type="InterPro" id="IPR036915">
    <property type="entry name" value="Cyclin-like_sf"/>
</dbReference>
<comment type="subcellular location">
    <subcellularLocation>
        <location evidence="1">Nucleus</location>
    </subcellularLocation>
</comment>
<dbReference type="Pfam" id="PF07741">
    <property type="entry name" value="BRF1"/>
    <property type="match status" value="1"/>
</dbReference>
<dbReference type="InterPro" id="IPR013150">
    <property type="entry name" value="TFIIB_cyclin"/>
</dbReference>